<dbReference type="GO" id="GO:0032259">
    <property type="term" value="P:methylation"/>
    <property type="evidence" value="ECO:0007669"/>
    <property type="project" value="UniProtKB-KW"/>
</dbReference>
<comment type="caution">
    <text evidence="14">The sequence shown here is derived from an EMBL/GenBank/DDBJ whole genome shotgun (WGS) entry which is preliminary data.</text>
</comment>
<evidence type="ECO:0000256" key="6">
    <source>
        <dbReference type="ARBA" id="ARBA00022824"/>
    </source>
</evidence>
<dbReference type="Pfam" id="PF04191">
    <property type="entry name" value="PEMT"/>
    <property type="match status" value="1"/>
</dbReference>
<keyword evidence="3" id="KW-0808">Transferase</keyword>
<feature type="chain" id="PRO_5042081461" description="Protein-S-isoprenylcysteine O-methyltransferase" evidence="13">
    <location>
        <begin position="16"/>
        <end position="236"/>
    </location>
</feature>
<keyword evidence="4" id="KW-0949">S-adenosyl-L-methionine</keyword>
<keyword evidence="13" id="KW-0732">Signal</keyword>
<keyword evidence="15" id="KW-1185">Reference proteome</keyword>
<keyword evidence="6" id="KW-0256">Endoplasmic reticulum</keyword>
<organism evidence="14 15">
    <name type="scientific">Mycena alexandri</name>
    <dbReference type="NCBI Taxonomy" id="1745969"/>
    <lineage>
        <taxon>Eukaryota</taxon>
        <taxon>Fungi</taxon>
        <taxon>Dikarya</taxon>
        <taxon>Basidiomycota</taxon>
        <taxon>Agaricomycotina</taxon>
        <taxon>Agaricomycetes</taxon>
        <taxon>Agaricomycetidae</taxon>
        <taxon>Agaricales</taxon>
        <taxon>Marasmiineae</taxon>
        <taxon>Mycenaceae</taxon>
        <taxon>Mycena</taxon>
    </lineage>
</organism>
<evidence type="ECO:0000256" key="1">
    <source>
        <dbReference type="ARBA" id="ARBA00004127"/>
    </source>
</evidence>
<evidence type="ECO:0000256" key="9">
    <source>
        <dbReference type="ARBA" id="ARBA00023136"/>
    </source>
</evidence>
<evidence type="ECO:0000256" key="3">
    <source>
        <dbReference type="ARBA" id="ARBA00022603"/>
    </source>
</evidence>
<feature type="transmembrane region" description="Helical" evidence="12">
    <location>
        <begin position="150"/>
        <end position="167"/>
    </location>
</feature>
<evidence type="ECO:0000256" key="5">
    <source>
        <dbReference type="ARBA" id="ARBA00022692"/>
    </source>
</evidence>
<evidence type="ECO:0000256" key="4">
    <source>
        <dbReference type="ARBA" id="ARBA00022691"/>
    </source>
</evidence>
<dbReference type="AlphaFoldDB" id="A0AAD6T530"/>
<evidence type="ECO:0008006" key="16">
    <source>
        <dbReference type="Google" id="ProtNLM"/>
    </source>
</evidence>
<keyword evidence="9 12" id="KW-0472">Membrane</keyword>
<keyword evidence="7 12" id="KW-1133">Transmembrane helix</keyword>
<keyword evidence="5 12" id="KW-0812">Transmembrane</keyword>
<evidence type="ECO:0000313" key="14">
    <source>
        <dbReference type="EMBL" id="KAJ7039392.1"/>
    </source>
</evidence>
<dbReference type="PANTHER" id="PTHR12714">
    <property type="entry name" value="PROTEIN-S ISOPRENYLCYSTEINE O-METHYLTRANSFERASE"/>
    <property type="match status" value="1"/>
</dbReference>
<keyword evidence="8" id="KW-0443">Lipid metabolism</keyword>
<reference evidence="14" key="1">
    <citation type="submission" date="2023-03" db="EMBL/GenBank/DDBJ databases">
        <title>Massive genome expansion in bonnet fungi (Mycena s.s.) driven by repeated elements and novel gene families across ecological guilds.</title>
        <authorList>
            <consortium name="Lawrence Berkeley National Laboratory"/>
            <person name="Harder C.B."/>
            <person name="Miyauchi S."/>
            <person name="Viragh M."/>
            <person name="Kuo A."/>
            <person name="Thoen E."/>
            <person name="Andreopoulos B."/>
            <person name="Lu D."/>
            <person name="Skrede I."/>
            <person name="Drula E."/>
            <person name="Henrissat B."/>
            <person name="Morin E."/>
            <person name="Kohler A."/>
            <person name="Barry K."/>
            <person name="LaButti K."/>
            <person name="Morin E."/>
            <person name="Salamov A."/>
            <person name="Lipzen A."/>
            <person name="Mereny Z."/>
            <person name="Hegedus B."/>
            <person name="Baldrian P."/>
            <person name="Stursova M."/>
            <person name="Weitz H."/>
            <person name="Taylor A."/>
            <person name="Grigoriev I.V."/>
            <person name="Nagy L.G."/>
            <person name="Martin F."/>
            <person name="Kauserud H."/>
        </authorList>
    </citation>
    <scope>NUCLEOTIDE SEQUENCE</scope>
    <source>
        <strain evidence="14">CBHHK200</strain>
    </source>
</reference>
<evidence type="ECO:0000256" key="12">
    <source>
        <dbReference type="SAM" id="Phobius"/>
    </source>
</evidence>
<keyword evidence="10" id="KW-0594">Phospholipid biosynthesis</keyword>
<feature type="transmembrane region" description="Helical" evidence="12">
    <location>
        <begin position="179"/>
        <end position="203"/>
    </location>
</feature>
<evidence type="ECO:0000313" key="15">
    <source>
        <dbReference type="Proteomes" id="UP001218188"/>
    </source>
</evidence>
<feature type="signal peptide" evidence="13">
    <location>
        <begin position="1"/>
        <end position="15"/>
    </location>
</feature>
<dbReference type="GO" id="GO:0008168">
    <property type="term" value="F:methyltransferase activity"/>
    <property type="evidence" value="ECO:0007669"/>
    <property type="project" value="UniProtKB-KW"/>
</dbReference>
<evidence type="ECO:0000256" key="2">
    <source>
        <dbReference type="ARBA" id="ARBA00022516"/>
    </source>
</evidence>
<evidence type="ECO:0000256" key="11">
    <source>
        <dbReference type="ARBA" id="ARBA00023264"/>
    </source>
</evidence>
<dbReference type="GO" id="GO:0008654">
    <property type="term" value="P:phospholipid biosynthetic process"/>
    <property type="evidence" value="ECO:0007669"/>
    <property type="project" value="UniProtKB-KW"/>
</dbReference>
<evidence type="ECO:0000256" key="10">
    <source>
        <dbReference type="ARBA" id="ARBA00023209"/>
    </source>
</evidence>
<dbReference type="InterPro" id="IPR007318">
    <property type="entry name" value="Phopholipid_MeTrfase"/>
</dbReference>
<dbReference type="Gene3D" id="1.20.120.1630">
    <property type="match status" value="1"/>
</dbReference>
<dbReference type="EMBL" id="JARJCM010000027">
    <property type="protein sequence ID" value="KAJ7039392.1"/>
    <property type="molecule type" value="Genomic_DNA"/>
</dbReference>
<keyword evidence="3" id="KW-0489">Methyltransferase</keyword>
<comment type="subcellular location">
    <subcellularLocation>
        <location evidence="1">Endomembrane system</location>
        <topology evidence="1">Multi-pass membrane protein</topology>
    </subcellularLocation>
</comment>
<dbReference type="GO" id="GO:0012505">
    <property type="term" value="C:endomembrane system"/>
    <property type="evidence" value="ECO:0007669"/>
    <property type="project" value="UniProtKB-SubCell"/>
</dbReference>
<gene>
    <name evidence="14" type="ORF">C8F04DRAFT_1392462</name>
</gene>
<proteinExistence type="predicted"/>
<evidence type="ECO:0000256" key="8">
    <source>
        <dbReference type="ARBA" id="ARBA00023098"/>
    </source>
</evidence>
<keyword evidence="2" id="KW-0444">Lipid biosynthesis</keyword>
<protein>
    <recommendedName>
        <fullName evidence="16">Protein-S-isoprenylcysteine O-methyltransferase</fullName>
    </recommendedName>
</protein>
<evidence type="ECO:0000256" key="13">
    <source>
        <dbReference type="SAM" id="SignalP"/>
    </source>
</evidence>
<evidence type="ECO:0000256" key="7">
    <source>
        <dbReference type="ARBA" id="ARBA00022989"/>
    </source>
</evidence>
<dbReference type="PANTHER" id="PTHR12714:SF9">
    <property type="entry name" value="PROTEIN-S-ISOPRENYLCYSTEINE O-METHYLTRANSFERASE"/>
    <property type="match status" value="1"/>
</dbReference>
<name>A0AAD6T530_9AGAR</name>
<sequence length="236" mass="26020">MSFAKLLCIFTTTLGLHIASTSPNPPLKPSERKMAPTRVEFILVSTSLRELQKVFYWCAAIAETIMTVARLNPRSLPAQAIISTLALGGDLPTMRLTPSIAVGSLLVTCGALLRLQCYRALGEHFTFEMGITRNHRLITTGPYNHIRHPSYSGAILAYLGLLLYYGSPGSWFKECVFKGSMVGSIFCASYILGMSLVVTGLIARISKEDEGLRRQFGREWTDWAARVPCVLIPGVY</sequence>
<keyword evidence="11" id="KW-1208">Phospholipid metabolism</keyword>
<dbReference type="Proteomes" id="UP001218188">
    <property type="component" value="Unassembled WGS sequence"/>
</dbReference>
<accession>A0AAD6T530</accession>